<dbReference type="PANTHER" id="PTHR45932:SF6">
    <property type="entry name" value="PATELLIN-3"/>
    <property type="match status" value="1"/>
</dbReference>
<keyword evidence="5" id="KW-0812">Transmembrane</keyword>
<dbReference type="SMART" id="SM01100">
    <property type="entry name" value="CRAL_TRIO_N"/>
    <property type="match status" value="1"/>
</dbReference>
<dbReference type="OrthoDB" id="75724at2759"/>
<feature type="compositionally biased region" description="Polar residues" evidence="4">
    <location>
        <begin position="173"/>
        <end position="182"/>
    </location>
</feature>
<evidence type="ECO:0000256" key="3">
    <source>
        <dbReference type="ARBA" id="ARBA00023136"/>
    </source>
</evidence>
<dbReference type="Gene3D" id="3.40.525.10">
    <property type="entry name" value="CRAL-TRIO lipid binding domain"/>
    <property type="match status" value="1"/>
</dbReference>
<feature type="compositionally biased region" description="Basic and acidic residues" evidence="4">
    <location>
        <begin position="188"/>
        <end position="197"/>
    </location>
</feature>
<feature type="compositionally biased region" description="Basic and acidic residues" evidence="4">
    <location>
        <begin position="81"/>
        <end position="107"/>
    </location>
</feature>
<evidence type="ECO:0000256" key="5">
    <source>
        <dbReference type="SAM" id="Phobius"/>
    </source>
</evidence>
<dbReference type="SUPFAM" id="SSF46938">
    <property type="entry name" value="CRAL/TRIO N-terminal domain"/>
    <property type="match status" value="1"/>
</dbReference>
<feature type="domain" description="CRAL-TRIO" evidence="6">
    <location>
        <begin position="262"/>
        <end position="431"/>
    </location>
</feature>
<reference evidence="7" key="1">
    <citation type="submission" date="2020-09" db="EMBL/GenBank/DDBJ databases">
        <title>Genome-Enabled Discovery of Anthraquinone Biosynthesis in Senna tora.</title>
        <authorList>
            <person name="Kang S.-H."/>
            <person name="Pandey R.P."/>
            <person name="Lee C.-M."/>
            <person name="Sim J.-S."/>
            <person name="Jeong J.-T."/>
            <person name="Choi B.-S."/>
            <person name="Jung M."/>
            <person name="Ginzburg D."/>
            <person name="Zhao K."/>
            <person name="Won S.Y."/>
            <person name="Oh T.-J."/>
            <person name="Yu Y."/>
            <person name="Kim N.-H."/>
            <person name="Lee O.R."/>
            <person name="Lee T.-H."/>
            <person name="Bashyal P."/>
            <person name="Kim T.-S."/>
            <person name="Lee W.-H."/>
            <person name="Kawkins C."/>
            <person name="Kim C.-K."/>
            <person name="Kim J.S."/>
            <person name="Ahn B.O."/>
            <person name="Rhee S.Y."/>
            <person name="Sohng J.K."/>
        </authorList>
    </citation>
    <scope>NUCLEOTIDE SEQUENCE</scope>
    <source>
        <tissue evidence="7">Leaf</tissue>
    </source>
</reference>
<dbReference type="PROSITE" id="PS50191">
    <property type="entry name" value="CRAL_TRIO"/>
    <property type="match status" value="1"/>
</dbReference>
<dbReference type="AlphaFoldDB" id="A0A834X1I1"/>
<dbReference type="GO" id="GO:0016020">
    <property type="term" value="C:membrane"/>
    <property type="evidence" value="ECO:0007669"/>
    <property type="project" value="UniProtKB-SubCell"/>
</dbReference>
<dbReference type="InterPro" id="IPR036273">
    <property type="entry name" value="CRAL/TRIO_N_dom_sf"/>
</dbReference>
<protein>
    <submittedName>
        <fullName evidence="7">Patellin-3</fullName>
    </submittedName>
</protein>
<dbReference type="GO" id="GO:0003676">
    <property type="term" value="F:nucleic acid binding"/>
    <property type="evidence" value="ECO:0007669"/>
    <property type="project" value="InterPro"/>
</dbReference>
<keyword evidence="2" id="KW-0813">Transport</keyword>
<dbReference type="FunFam" id="3.40.525.10:FF:000022">
    <property type="entry name" value="SEC14 cytosolic factor family protein"/>
    <property type="match status" value="1"/>
</dbReference>
<keyword evidence="8" id="KW-1185">Reference proteome</keyword>
<dbReference type="SUPFAM" id="SSF52087">
    <property type="entry name" value="CRAL/TRIO domain"/>
    <property type="match status" value="1"/>
</dbReference>
<dbReference type="CDD" id="cd00170">
    <property type="entry name" value="SEC14"/>
    <property type="match status" value="1"/>
</dbReference>
<evidence type="ECO:0000313" key="8">
    <source>
        <dbReference type="Proteomes" id="UP000634136"/>
    </source>
</evidence>
<dbReference type="InterPro" id="IPR011074">
    <property type="entry name" value="CRAL/TRIO_N_dom"/>
</dbReference>
<organism evidence="7 8">
    <name type="scientific">Senna tora</name>
    <dbReference type="NCBI Taxonomy" id="362788"/>
    <lineage>
        <taxon>Eukaryota</taxon>
        <taxon>Viridiplantae</taxon>
        <taxon>Streptophyta</taxon>
        <taxon>Embryophyta</taxon>
        <taxon>Tracheophyta</taxon>
        <taxon>Spermatophyta</taxon>
        <taxon>Magnoliopsida</taxon>
        <taxon>eudicotyledons</taxon>
        <taxon>Gunneridae</taxon>
        <taxon>Pentapetalae</taxon>
        <taxon>rosids</taxon>
        <taxon>fabids</taxon>
        <taxon>Fabales</taxon>
        <taxon>Fabaceae</taxon>
        <taxon>Caesalpinioideae</taxon>
        <taxon>Cassia clade</taxon>
        <taxon>Senna</taxon>
    </lineage>
</organism>
<dbReference type="InterPro" id="IPR056794">
    <property type="entry name" value="PATL1-6_C_GOLD"/>
</dbReference>
<gene>
    <name evidence="7" type="ORF">G2W53_011277</name>
</gene>
<dbReference type="InterPro" id="IPR001251">
    <property type="entry name" value="CRAL-TRIO_dom"/>
</dbReference>
<dbReference type="PRINTS" id="PR00180">
    <property type="entry name" value="CRETINALDHBP"/>
</dbReference>
<evidence type="ECO:0000256" key="4">
    <source>
        <dbReference type="SAM" id="MobiDB-lite"/>
    </source>
</evidence>
<feature type="region of interest" description="Disordered" evidence="4">
    <location>
        <begin position="1"/>
        <end position="127"/>
    </location>
</feature>
<dbReference type="InterPro" id="IPR036865">
    <property type="entry name" value="CRAL-TRIO_dom_sf"/>
</dbReference>
<sequence length="691" mass="77916">MADEDSNPTPPVTDKNHSSPPHVTPDSDLPTPPTTSTPECDAVAAAVVGESSDLPPTTSEPPAMEVAKVEEKEVPPPPPATKEESDAKEDVAVVQGERSKSVEEHKVPQNLVSFKEESNRVGDLSESQRNALEELKKLVQEALDTRQFSSSPSKTKSVAAEASSEAAKPEGPTSDSDASTEVNPPHQAKIEENPVKEAEEVAKETCEEQVSIWGVPLLKDERSDVILLKFLRARDFKVKDAFVMIKNTIRWRKEFNIDELVNEDLGDDLEKVVFMHGYDREGHPVCYNVYGEFQNKELYQKAFSTEEKRAKFLRWRIQFLERSIRKLDFNPGGINTIFQVNDLKNSPGPGKRELRIATKQALQLLQDNYPEFVAKQVFINVPWWYLAFYTMISPFLTQRTKSKFVFAGPSKSAETLFKYISPEQVPIQYGGLSVDFCDCNPEFSMSDPVTEVPIKPTTKQTVEIIIYEKCIIVWELRVVGWEVSCSAEFKPDTKDGYSIIIQKATKMSPTDEPVVSNSFKVGELGKLLLTIDNPTLKKKRLLYSIDNLAKGYLVDVGYTQLWKRYCAYVGIVGRKESKGYPNVLFPLSCVRQLSILHVTIEYDSGVVLELVSNAVDDNHHCSALVQRVRSLIARHWDAELIHVFREVNQATDLMAKLSHSLVKAFMSLSPMWVLDLFLLLILMVLWCYVFV</sequence>
<dbReference type="SMART" id="SM00516">
    <property type="entry name" value="SEC14"/>
    <property type="match status" value="1"/>
</dbReference>
<dbReference type="Pfam" id="PF03765">
    <property type="entry name" value="CRAL_TRIO_N"/>
    <property type="match status" value="1"/>
</dbReference>
<dbReference type="PANTHER" id="PTHR45932">
    <property type="entry name" value="PATELLIN-1"/>
    <property type="match status" value="1"/>
</dbReference>
<dbReference type="EMBL" id="JAAIUW010000004">
    <property type="protein sequence ID" value="KAF7836418.1"/>
    <property type="molecule type" value="Genomic_DNA"/>
</dbReference>
<dbReference type="Pfam" id="PF25099">
    <property type="entry name" value="GOLD_PATL1_C"/>
    <property type="match status" value="1"/>
</dbReference>
<proteinExistence type="predicted"/>
<feature type="compositionally biased region" description="Polar residues" evidence="4">
    <location>
        <begin position="146"/>
        <end position="156"/>
    </location>
</feature>
<dbReference type="InterPro" id="IPR044834">
    <property type="entry name" value="PATL"/>
</dbReference>
<feature type="transmembrane region" description="Helical" evidence="5">
    <location>
        <begin position="671"/>
        <end position="690"/>
    </location>
</feature>
<evidence type="ECO:0000256" key="2">
    <source>
        <dbReference type="ARBA" id="ARBA00022448"/>
    </source>
</evidence>
<evidence type="ECO:0000313" key="7">
    <source>
        <dbReference type="EMBL" id="KAF7836418.1"/>
    </source>
</evidence>
<name>A0A834X1I1_9FABA</name>
<dbReference type="InterPro" id="IPR002156">
    <property type="entry name" value="RNaseH_domain"/>
</dbReference>
<dbReference type="Proteomes" id="UP000634136">
    <property type="component" value="Unassembled WGS sequence"/>
</dbReference>
<keyword evidence="3 5" id="KW-0472">Membrane</keyword>
<comment type="subcellular location">
    <subcellularLocation>
        <location evidence="1">Membrane</location>
    </subcellularLocation>
</comment>
<evidence type="ECO:0000256" key="1">
    <source>
        <dbReference type="ARBA" id="ARBA00004370"/>
    </source>
</evidence>
<feature type="region of interest" description="Disordered" evidence="4">
    <location>
        <begin position="145"/>
        <end position="197"/>
    </location>
</feature>
<dbReference type="Pfam" id="PF00650">
    <property type="entry name" value="CRAL_TRIO"/>
    <property type="match status" value="1"/>
</dbReference>
<comment type="caution">
    <text evidence="7">The sequence shown here is derived from an EMBL/GenBank/DDBJ whole genome shotgun (WGS) entry which is preliminary data.</text>
</comment>
<dbReference type="GO" id="GO:0004523">
    <property type="term" value="F:RNA-DNA hybrid ribonuclease activity"/>
    <property type="evidence" value="ECO:0007669"/>
    <property type="project" value="InterPro"/>
</dbReference>
<accession>A0A834X1I1</accession>
<evidence type="ECO:0000259" key="6">
    <source>
        <dbReference type="PROSITE" id="PS50191"/>
    </source>
</evidence>
<dbReference type="Pfam" id="PF13456">
    <property type="entry name" value="RVT_3"/>
    <property type="match status" value="1"/>
</dbReference>
<keyword evidence="5" id="KW-1133">Transmembrane helix</keyword>
<dbReference type="GO" id="GO:0008289">
    <property type="term" value="F:lipid binding"/>
    <property type="evidence" value="ECO:0007669"/>
    <property type="project" value="InterPro"/>
</dbReference>